<feature type="region of interest" description="Disordered" evidence="8">
    <location>
        <begin position="203"/>
        <end position="229"/>
    </location>
</feature>
<protein>
    <recommendedName>
        <fullName evidence="3 7">6,7-dimethyl-8-ribityllumazine synthase</fullName>
        <shortName evidence="7">DMRL synthase</shortName>
        <ecNumber evidence="3 7">2.5.1.78</ecNumber>
    </recommendedName>
</protein>
<dbReference type="InterPro" id="IPR002180">
    <property type="entry name" value="LS/RS"/>
</dbReference>
<keyword evidence="5 7" id="KW-0808">Transferase</keyword>
<evidence type="ECO:0000256" key="7">
    <source>
        <dbReference type="RuleBase" id="RU003795"/>
    </source>
</evidence>
<comment type="function">
    <text evidence="7">Catalyzes the formation of 6,7-dimethyl-8-ribityllumazine by condensation of 5-amino-6-(D-ribitylamino)uracil with 3,4-dihydroxy-2-butanone 4-phosphate. This is the penultimate step in the biosynthesis of riboflavin.</text>
</comment>
<dbReference type="Pfam" id="PF00885">
    <property type="entry name" value="DMRL_synthase"/>
    <property type="match status" value="1"/>
</dbReference>
<feature type="chain" id="PRO_5030817735" description="6,7-dimethyl-8-ribityllumazine synthase" evidence="9">
    <location>
        <begin position="25"/>
        <end position="229"/>
    </location>
</feature>
<evidence type="ECO:0000256" key="2">
    <source>
        <dbReference type="ARBA" id="ARBA00007424"/>
    </source>
</evidence>
<evidence type="ECO:0000313" key="10">
    <source>
        <dbReference type="EMBL" id="CAE0707442.1"/>
    </source>
</evidence>
<evidence type="ECO:0000256" key="1">
    <source>
        <dbReference type="ARBA" id="ARBA00004917"/>
    </source>
</evidence>
<dbReference type="EMBL" id="HBIX01000190">
    <property type="protein sequence ID" value="CAE0707442.1"/>
    <property type="molecule type" value="Transcribed_RNA"/>
</dbReference>
<gene>
    <name evidence="10" type="ORF">PAUS00366_LOCUS162</name>
</gene>
<dbReference type="NCBIfam" id="TIGR00114">
    <property type="entry name" value="lumazine-synth"/>
    <property type="match status" value="1"/>
</dbReference>
<feature type="signal peptide" evidence="9">
    <location>
        <begin position="1"/>
        <end position="24"/>
    </location>
</feature>
<dbReference type="GO" id="GO:0009231">
    <property type="term" value="P:riboflavin biosynthetic process"/>
    <property type="evidence" value="ECO:0007669"/>
    <property type="project" value="UniProtKB-UniPathway"/>
</dbReference>
<proteinExistence type="inferred from homology"/>
<name>A0A7S4EE69_9STRA</name>
<dbReference type="InterPro" id="IPR036467">
    <property type="entry name" value="LS/RS_sf"/>
</dbReference>
<comment type="similarity">
    <text evidence="2 7">Belongs to the DMRL synthase family.</text>
</comment>
<evidence type="ECO:0000256" key="6">
    <source>
        <dbReference type="ARBA" id="ARBA00048785"/>
    </source>
</evidence>
<dbReference type="InterPro" id="IPR034964">
    <property type="entry name" value="LS"/>
</dbReference>
<dbReference type="GO" id="GO:0000906">
    <property type="term" value="F:6,7-dimethyl-8-ribityllumazine synthase activity"/>
    <property type="evidence" value="ECO:0007669"/>
    <property type="project" value="UniProtKB-EC"/>
</dbReference>
<evidence type="ECO:0000256" key="8">
    <source>
        <dbReference type="SAM" id="MobiDB-lite"/>
    </source>
</evidence>
<dbReference type="Gene3D" id="3.40.50.960">
    <property type="entry name" value="Lumazine/riboflavin synthase"/>
    <property type="match status" value="1"/>
</dbReference>
<keyword evidence="4 7" id="KW-0686">Riboflavin biosynthesis</keyword>
<comment type="pathway">
    <text evidence="1 7">Cofactor biosynthesis; riboflavin biosynthesis; riboflavin from 2-hydroxy-3-oxobutyl phosphate and 5-amino-6-(D-ribitylamino)uracil: step 1/2.</text>
</comment>
<evidence type="ECO:0000256" key="4">
    <source>
        <dbReference type="ARBA" id="ARBA00022619"/>
    </source>
</evidence>
<dbReference type="HAMAP" id="MF_00178">
    <property type="entry name" value="Lumazine_synth"/>
    <property type="match status" value="1"/>
</dbReference>
<dbReference type="EC" id="2.5.1.78" evidence="3 7"/>
<keyword evidence="9" id="KW-0732">Signal</keyword>
<dbReference type="PANTHER" id="PTHR21058:SF0">
    <property type="entry name" value="6,7-DIMETHYL-8-RIBITYLLUMAZINE SYNTHASE"/>
    <property type="match status" value="1"/>
</dbReference>
<accession>A0A7S4EE69</accession>
<dbReference type="UniPathway" id="UPA00275">
    <property type="reaction ID" value="UER00404"/>
</dbReference>
<evidence type="ECO:0000256" key="5">
    <source>
        <dbReference type="ARBA" id="ARBA00022679"/>
    </source>
</evidence>
<evidence type="ECO:0000256" key="9">
    <source>
        <dbReference type="SAM" id="SignalP"/>
    </source>
</evidence>
<sequence length="229" mass="24679">MLRSMNSVLFCLLALANAPSLTGAFAPVLRSASSSLLKGAESEVSFDDLDGSDIRIGIIRTRWNDEHVTNLVDGCKKALKECNVKEENIFETSIPGAYELPLSARFLALSGTVDAIVTAGVLIKGETMHFEYISDAVSSGLMNVQLQTSCPVVYGVLNCLNDDQVKSRSTGDNNHGYDWGKTAVEMALLRNEALNVSKMSGAKSKLADVGFSKESTDGEKEKKKSPGFF</sequence>
<dbReference type="AlphaFoldDB" id="A0A7S4EE69"/>
<organism evidence="10">
    <name type="scientific">Pseudo-nitzschia australis</name>
    <dbReference type="NCBI Taxonomy" id="44445"/>
    <lineage>
        <taxon>Eukaryota</taxon>
        <taxon>Sar</taxon>
        <taxon>Stramenopiles</taxon>
        <taxon>Ochrophyta</taxon>
        <taxon>Bacillariophyta</taxon>
        <taxon>Bacillariophyceae</taxon>
        <taxon>Bacillariophycidae</taxon>
        <taxon>Bacillariales</taxon>
        <taxon>Bacillariaceae</taxon>
        <taxon>Pseudo-nitzschia</taxon>
    </lineage>
</organism>
<dbReference type="PANTHER" id="PTHR21058">
    <property type="entry name" value="6,7-DIMETHYL-8-RIBITYLLUMAZINE SYNTHASE DMRL SYNTHASE LUMAZINE SYNTHASE"/>
    <property type="match status" value="1"/>
</dbReference>
<feature type="compositionally biased region" description="Basic and acidic residues" evidence="8">
    <location>
        <begin position="214"/>
        <end position="229"/>
    </location>
</feature>
<reference evidence="10" key="1">
    <citation type="submission" date="2021-01" db="EMBL/GenBank/DDBJ databases">
        <authorList>
            <person name="Corre E."/>
            <person name="Pelletier E."/>
            <person name="Niang G."/>
            <person name="Scheremetjew M."/>
            <person name="Finn R."/>
            <person name="Kale V."/>
            <person name="Holt S."/>
            <person name="Cochrane G."/>
            <person name="Meng A."/>
            <person name="Brown T."/>
            <person name="Cohen L."/>
        </authorList>
    </citation>
    <scope>NUCLEOTIDE SEQUENCE</scope>
    <source>
        <strain evidence="10">10249 10 AB</strain>
    </source>
</reference>
<dbReference type="CDD" id="cd09209">
    <property type="entry name" value="Lumazine_synthase-I"/>
    <property type="match status" value="1"/>
</dbReference>
<dbReference type="SUPFAM" id="SSF52121">
    <property type="entry name" value="Lumazine synthase"/>
    <property type="match status" value="1"/>
</dbReference>
<evidence type="ECO:0000256" key="3">
    <source>
        <dbReference type="ARBA" id="ARBA00012664"/>
    </source>
</evidence>
<dbReference type="GO" id="GO:0009349">
    <property type="term" value="C:riboflavin synthase complex"/>
    <property type="evidence" value="ECO:0007669"/>
    <property type="project" value="UniProtKB-UniRule"/>
</dbReference>
<comment type="catalytic activity">
    <reaction evidence="6 7">
        <text>(2S)-2-hydroxy-3-oxobutyl phosphate + 5-amino-6-(D-ribitylamino)uracil = 6,7-dimethyl-8-(1-D-ribityl)lumazine + phosphate + 2 H2O + H(+)</text>
        <dbReference type="Rhea" id="RHEA:26152"/>
        <dbReference type="ChEBI" id="CHEBI:15377"/>
        <dbReference type="ChEBI" id="CHEBI:15378"/>
        <dbReference type="ChEBI" id="CHEBI:15934"/>
        <dbReference type="ChEBI" id="CHEBI:43474"/>
        <dbReference type="ChEBI" id="CHEBI:58201"/>
        <dbReference type="ChEBI" id="CHEBI:58830"/>
        <dbReference type="EC" id="2.5.1.78"/>
    </reaction>
</comment>